<dbReference type="STRING" id="52.CMC5_066800"/>
<dbReference type="InterPro" id="IPR017985">
    <property type="entry name" value="MeTrfase_CN4_CS"/>
</dbReference>
<comment type="similarity">
    <text evidence="1">Belongs to the N(4)/N(6)-methyltransferase family. N(4) subfamily.</text>
</comment>
<keyword evidence="6" id="KW-0680">Restriction system</keyword>
<evidence type="ECO:0000256" key="4">
    <source>
        <dbReference type="ARBA" id="ARBA00022679"/>
    </source>
</evidence>
<reference evidence="8 9" key="1">
    <citation type="submission" date="2015-07" db="EMBL/GenBank/DDBJ databases">
        <title>Genome analysis of myxobacterium Chondromyces crocatus Cm c5 reveals a high potential for natural compound synthesis and the genetic basis for the loss of fruiting body formation.</title>
        <authorList>
            <person name="Zaburannyi N."/>
            <person name="Bunk B."/>
            <person name="Maier J."/>
            <person name="Overmann J."/>
            <person name="Mueller R."/>
        </authorList>
    </citation>
    <scope>NUCLEOTIDE SEQUENCE [LARGE SCALE GENOMIC DNA]</scope>
    <source>
        <strain evidence="8 9">Cm c5</strain>
    </source>
</reference>
<dbReference type="Proteomes" id="UP000067626">
    <property type="component" value="Chromosome"/>
</dbReference>
<dbReference type="PROSITE" id="PS00093">
    <property type="entry name" value="N4_MTASE"/>
    <property type="match status" value="1"/>
</dbReference>
<dbReference type="GO" id="GO:0015667">
    <property type="term" value="F:site-specific DNA-methyltransferase (cytosine-N4-specific) activity"/>
    <property type="evidence" value="ECO:0007669"/>
    <property type="project" value="UniProtKB-EC"/>
</dbReference>
<dbReference type="GO" id="GO:0032259">
    <property type="term" value="P:methylation"/>
    <property type="evidence" value="ECO:0007669"/>
    <property type="project" value="UniProtKB-KW"/>
</dbReference>
<keyword evidence="3 8" id="KW-0489">Methyltransferase</keyword>
<protein>
    <recommendedName>
        <fullName evidence="2">site-specific DNA-methyltransferase (cytosine-N(4)-specific)</fullName>
        <ecNumber evidence="2">2.1.1.113</ecNumber>
    </recommendedName>
</protein>
<organism evidence="8 9">
    <name type="scientific">Chondromyces crocatus</name>
    <dbReference type="NCBI Taxonomy" id="52"/>
    <lineage>
        <taxon>Bacteria</taxon>
        <taxon>Pseudomonadati</taxon>
        <taxon>Myxococcota</taxon>
        <taxon>Polyangia</taxon>
        <taxon>Polyangiales</taxon>
        <taxon>Polyangiaceae</taxon>
        <taxon>Chondromyces</taxon>
    </lineage>
</organism>
<accession>A0A0K1ENN8</accession>
<dbReference type="GO" id="GO:0009307">
    <property type="term" value="P:DNA restriction-modification system"/>
    <property type="evidence" value="ECO:0007669"/>
    <property type="project" value="UniProtKB-KW"/>
</dbReference>
<dbReference type="EC" id="2.1.1.113" evidence="2"/>
<gene>
    <name evidence="8" type="ORF">CMC5_066800</name>
</gene>
<evidence type="ECO:0000256" key="7">
    <source>
        <dbReference type="ARBA" id="ARBA00049120"/>
    </source>
</evidence>
<dbReference type="KEGG" id="ccro:CMC5_066800"/>
<evidence type="ECO:0000256" key="1">
    <source>
        <dbReference type="ARBA" id="ARBA00010203"/>
    </source>
</evidence>
<evidence type="ECO:0000256" key="3">
    <source>
        <dbReference type="ARBA" id="ARBA00022603"/>
    </source>
</evidence>
<dbReference type="EMBL" id="CP012159">
    <property type="protein sequence ID" value="AKT42454.1"/>
    <property type="molecule type" value="Genomic_DNA"/>
</dbReference>
<proteinExistence type="inferred from homology"/>
<dbReference type="Gene3D" id="3.40.50.150">
    <property type="entry name" value="Vaccinia Virus protein VP39"/>
    <property type="match status" value="2"/>
</dbReference>
<dbReference type="AlphaFoldDB" id="A0A0K1ENN8"/>
<dbReference type="InterPro" id="IPR029063">
    <property type="entry name" value="SAM-dependent_MTases_sf"/>
</dbReference>
<name>A0A0K1ENN8_CHOCO</name>
<dbReference type="OrthoDB" id="9800801at2"/>
<dbReference type="GO" id="GO:0003677">
    <property type="term" value="F:DNA binding"/>
    <property type="evidence" value="ECO:0007669"/>
    <property type="project" value="InterPro"/>
</dbReference>
<keyword evidence="4 8" id="KW-0808">Transferase</keyword>
<keyword evidence="9" id="KW-1185">Reference proteome</keyword>
<evidence type="ECO:0000256" key="2">
    <source>
        <dbReference type="ARBA" id="ARBA00012185"/>
    </source>
</evidence>
<evidence type="ECO:0000313" key="8">
    <source>
        <dbReference type="EMBL" id="AKT42454.1"/>
    </source>
</evidence>
<sequence>MEPPALRRSDHLTFKGNLRETRHGWLRLTPAYSVHLVGELLAEASRESQVLDPFCGTGTTALVCAERGIRAETTDINPFLLWLCEAKGRSYRETELTALRSTARTVVSAIRDRSATAAWTPPIHRIERWWDDATLAALGRGLATIRALSAAAEPIEGGRAVPDLLLVAFCRTLIERAQVSFGHQSMSFARGRGAAPVVEPVAAAEAVAVAWDGAVESVARSASTPISTPPQAVLCDARNLREQLPADRYDVVITSPPYPNRMSYIRELRPYMYWLGYLCDGRSAGELDWQAIGGTWGCATSNVGKWSPEGSGAIPHAGFDELVARIAERSPLLSRYVHKYFHDMVRHVASLRAVLKPGGVAHYIVGNSKFYDVLVPVERVFASLFEAEGLEHVEVRAIRKRTSKRELYEYVVSARKPF</sequence>
<evidence type="ECO:0000313" key="9">
    <source>
        <dbReference type="Proteomes" id="UP000067626"/>
    </source>
</evidence>
<evidence type="ECO:0000256" key="5">
    <source>
        <dbReference type="ARBA" id="ARBA00022691"/>
    </source>
</evidence>
<evidence type="ECO:0000256" key="6">
    <source>
        <dbReference type="ARBA" id="ARBA00022747"/>
    </source>
</evidence>
<comment type="catalytic activity">
    <reaction evidence="7">
        <text>a 2'-deoxycytidine in DNA + S-adenosyl-L-methionine = an N(4)-methyl-2'-deoxycytidine in DNA + S-adenosyl-L-homocysteine + H(+)</text>
        <dbReference type="Rhea" id="RHEA:16857"/>
        <dbReference type="Rhea" id="RHEA-COMP:11369"/>
        <dbReference type="Rhea" id="RHEA-COMP:13674"/>
        <dbReference type="ChEBI" id="CHEBI:15378"/>
        <dbReference type="ChEBI" id="CHEBI:57856"/>
        <dbReference type="ChEBI" id="CHEBI:59789"/>
        <dbReference type="ChEBI" id="CHEBI:85452"/>
        <dbReference type="ChEBI" id="CHEBI:137933"/>
        <dbReference type="EC" id="2.1.1.113"/>
    </reaction>
</comment>
<dbReference type="RefSeq" id="WP_050434084.1">
    <property type="nucleotide sequence ID" value="NZ_CP012159.1"/>
</dbReference>
<dbReference type="REBASE" id="116692">
    <property type="entry name" value="M.CcrC5ORF66800P"/>
</dbReference>
<dbReference type="SUPFAM" id="SSF53335">
    <property type="entry name" value="S-adenosyl-L-methionine-dependent methyltransferases"/>
    <property type="match status" value="1"/>
</dbReference>
<keyword evidence="5" id="KW-0949">S-adenosyl-L-methionine</keyword>